<evidence type="ECO:0000256" key="1">
    <source>
        <dbReference type="SAM" id="MobiDB-lite"/>
    </source>
</evidence>
<feature type="non-terminal residue" evidence="2">
    <location>
        <position position="1"/>
    </location>
</feature>
<dbReference type="HOGENOM" id="CLU_2339345_0_0_1"/>
<evidence type="ECO:0000313" key="2">
    <source>
        <dbReference type="EMBL" id="KIJ38553.1"/>
    </source>
</evidence>
<organism evidence="2 3">
    <name type="scientific">Sphaerobolus stellatus (strain SS14)</name>
    <dbReference type="NCBI Taxonomy" id="990650"/>
    <lineage>
        <taxon>Eukaryota</taxon>
        <taxon>Fungi</taxon>
        <taxon>Dikarya</taxon>
        <taxon>Basidiomycota</taxon>
        <taxon>Agaricomycotina</taxon>
        <taxon>Agaricomycetes</taxon>
        <taxon>Phallomycetidae</taxon>
        <taxon>Geastrales</taxon>
        <taxon>Sphaerobolaceae</taxon>
        <taxon>Sphaerobolus</taxon>
    </lineage>
</organism>
<accession>A0A0C9U6C0</accession>
<proteinExistence type="predicted"/>
<dbReference type="AlphaFoldDB" id="A0A0C9U6C0"/>
<feature type="non-terminal residue" evidence="2">
    <location>
        <position position="98"/>
    </location>
</feature>
<feature type="compositionally biased region" description="Basic and acidic residues" evidence="1">
    <location>
        <begin position="89"/>
        <end position="98"/>
    </location>
</feature>
<sequence>VVRDMYERDNLHSRRRHDREPTSHNTVQHRARHAPQHCALQRTHRRHAPHPSSKPAPRHRRRNGRPHAAVKRLHRWRRRARRPYSKRAVYPEDARGDA</sequence>
<name>A0A0C9U6C0_SPHS4</name>
<evidence type="ECO:0000313" key="3">
    <source>
        <dbReference type="Proteomes" id="UP000054279"/>
    </source>
</evidence>
<keyword evidence="3" id="KW-1185">Reference proteome</keyword>
<dbReference type="EMBL" id="KN837159">
    <property type="protein sequence ID" value="KIJ38553.1"/>
    <property type="molecule type" value="Genomic_DNA"/>
</dbReference>
<protein>
    <submittedName>
        <fullName evidence="2">Uncharacterized protein</fullName>
    </submittedName>
</protein>
<feature type="compositionally biased region" description="Basic and acidic residues" evidence="1">
    <location>
        <begin position="1"/>
        <end position="22"/>
    </location>
</feature>
<reference evidence="2 3" key="1">
    <citation type="submission" date="2014-06" db="EMBL/GenBank/DDBJ databases">
        <title>Evolutionary Origins and Diversification of the Mycorrhizal Mutualists.</title>
        <authorList>
            <consortium name="DOE Joint Genome Institute"/>
            <consortium name="Mycorrhizal Genomics Consortium"/>
            <person name="Kohler A."/>
            <person name="Kuo A."/>
            <person name="Nagy L.G."/>
            <person name="Floudas D."/>
            <person name="Copeland A."/>
            <person name="Barry K.W."/>
            <person name="Cichocki N."/>
            <person name="Veneault-Fourrey C."/>
            <person name="LaButti K."/>
            <person name="Lindquist E.A."/>
            <person name="Lipzen A."/>
            <person name="Lundell T."/>
            <person name="Morin E."/>
            <person name="Murat C."/>
            <person name="Riley R."/>
            <person name="Ohm R."/>
            <person name="Sun H."/>
            <person name="Tunlid A."/>
            <person name="Henrissat B."/>
            <person name="Grigoriev I.V."/>
            <person name="Hibbett D.S."/>
            <person name="Martin F."/>
        </authorList>
    </citation>
    <scope>NUCLEOTIDE SEQUENCE [LARGE SCALE GENOMIC DNA]</scope>
    <source>
        <strain evidence="2 3">SS14</strain>
    </source>
</reference>
<dbReference type="Proteomes" id="UP000054279">
    <property type="component" value="Unassembled WGS sequence"/>
</dbReference>
<gene>
    <name evidence="2" type="ORF">M422DRAFT_33177</name>
</gene>
<feature type="region of interest" description="Disordered" evidence="1">
    <location>
        <begin position="1"/>
        <end position="98"/>
    </location>
</feature>
<feature type="compositionally biased region" description="Basic residues" evidence="1">
    <location>
        <begin position="56"/>
        <end position="85"/>
    </location>
</feature>